<evidence type="ECO:0000256" key="2">
    <source>
        <dbReference type="ARBA" id="ARBA00023125"/>
    </source>
</evidence>
<dbReference type="EMBL" id="JAUCGR010000002">
    <property type="protein sequence ID" value="MDM7831126.1"/>
    <property type="molecule type" value="Genomic_DNA"/>
</dbReference>
<comment type="caution">
    <text evidence="6">The sequence shown here is derived from an EMBL/GenBank/DDBJ whole genome shotgun (WGS) entry which is preliminary data.</text>
</comment>
<proteinExistence type="predicted"/>
<dbReference type="CDD" id="cd06170">
    <property type="entry name" value="LuxR_C_like"/>
    <property type="match status" value="1"/>
</dbReference>
<dbReference type="SUPFAM" id="SSF52172">
    <property type="entry name" value="CheY-like"/>
    <property type="match status" value="1"/>
</dbReference>
<dbReference type="PROSITE" id="PS50110">
    <property type="entry name" value="RESPONSE_REGULATORY"/>
    <property type="match status" value="1"/>
</dbReference>
<dbReference type="PANTHER" id="PTHR43214">
    <property type="entry name" value="TWO-COMPONENT RESPONSE REGULATOR"/>
    <property type="match status" value="1"/>
</dbReference>
<dbReference type="SMART" id="SM00421">
    <property type="entry name" value="HTH_LUXR"/>
    <property type="match status" value="1"/>
</dbReference>
<feature type="domain" description="HTH luxR-type" evidence="4">
    <location>
        <begin position="142"/>
        <end position="207"/>
    </location>
</feature>
<name>A0ABT7S6A7_9CELL</name>
<dbReference type="InterPro" id="IPR058245">
    <property type="entry name" value="NreC/VraR/RcsB-like_REC"/>
</dbReference>
<dbReference type="InterPro" id="IPR000792">
    <property type="entry name" value="Tscrpt_reg_LuxR_C"/>
</dbReference>
<keyword evidence="1 3" id="KW-0597">Phosphoprotein</keyword>
<dbReference type="InterPro" id="IPR001789">
    <property type="entry name" value="Sig_transdc_resp-reg_receiver"/>
</dbReference>
<protein>
    <submittedName>
        <fullName evidence="6">Response regulator transcription factor</fullName>
    </submittedName>
</protein>
<evidence type="ECO:0000313" key="7">
    <source>
        <dbReference type="Proteomes" id="UP001321453"/>
    </source>
</evidence>
<gene>
    <name evidence="6" type="ORF">QRT05_07255</name>
</gene>
<dbReference type="PANTHER" id="PTHR43214:SF43">
    <property type="entry name" value="TWO-COMPONENT RESPONSE REGULATOR"/>
    <property type="match status" value="1"/>
</dbReference>
<accession>A0ABT7S6A7</accession>
<evidence type="ECO:0000256" key="3">
    <source>
        <dbReference type="PROSITE-ProRule" id="PRU00169"/>
    </source>
</evidence>
<reference evidence="6 7" key="1">
    <citation type="submission" date="2023-06" db="EMBL/GenBank/DDBJ databases">
        <title>Cellulomonas sp. MW9 Whole genome sequence.</title>
        <authorList>
            <person name="Park S."/>
        </authorList>
    </citation>
    <scope>NUCLEOTIDE SEQUENCE [LARGE SCALE GENOMIC DNA]</scope>
    <source>
        <strain evidence="6 7">MW9</strain>
    </source>
</reference>
<dbReference type="SMART" id="SM00448">
    <property type="entry name" value="REC"/>
    <property type="match status" value="1"/>
</dbReference>
<keyword evidence="7" id="KW-1185">Reference proteome</keyword>
<dbReference type="Gene3D" id="3.40.50.2300">
    <property type="match status" value="1"/>
</dbReference>
<dbReference type="Pfam" id="PF00072">
    <property type="entry name" value="Response_reg"/>
    <property type="match status" value="1"/>
</dbReference>
<evidence type="ECO:0000259" key="4">
    <source>
        <dbReference type="PROSITE" id="PS50043"/>
    </source>
</evidence>
<dbReference type="RefSeq" id="WP_289446397.1">
    <property type="nucleotide sequence ID" value="NZ_JAUCGR010000002.1"/>
</dbReference>
<dbReference type="Proteomes" id="UP001321453">
    <property type="component" value="Unassembled WGS sequence"/>
</dbReference>
<feature type="modified residue" description="4-aspartylphosphate" evidence="3">
    <location>
        <position position="58"/>
    </location>
</feature>
<sequence length="223" mass="23303">MPDDEITVLLADDHHLVRSGLTSLVDSASGLRVIGQAGDGAEAVALAAGLQPDVILMDLSMPVLDGVEATRRIVAAQPDVAVVVLTSFSDTARVDEALSAGAIGYLLKDCEPSDLVAAVRSAARGHAPLDPRVARALLPARTTSPVDGLSARERQVLDLLAQGMANKQIARSLGIAERTVKVHVGHVFRHLGVADRTSAALWAKEHLAAELRPGSRTRPGSEG</sequence>
<evidence type="ECO:0000256" key="1">
    <source>
        <dbReference type="ARBA" id="ARBA00022553"/>
    </source>
</evidence>
<dbReference type="PROSITE" id="PS50043">
    <property type="entry name" value="HTH_LUXR_2"/>
    <property type="match status" value="1"/>
</dbReference>
<dbReference type="PRINTS" id="PR00038">
    <property type="entry name" value="HTHLUXR"/>
</dbReference>
<dbReference type="CDD" id="cd17535">
    <property type="entry name" value="REC_NarL-like"/>
    <property type="match status" value="1"/>
</dbReference>
<keyword evidence="2" id="KW-0238">DNA-binding</keyword>
<evidence type="ECO:0000313" key="6">
    <source>
        <dbReference type="EMBL" id="MDM7831126.1"/>
    </source>
</evidence>
<dbReference type="InterPro" id="IPR011006">
    <property type="entry name" value="CheY-like_superfamily"/>
</dbReference>
<dbReference type="InterPro" id="IPR039420">
    <property type="entry name" value="WalR-like"/>
</dbReference>
<organism evidence="6 7">
    <name type="scientific">Cellulomonas edaphi</name>
    <dbReference type="NCBI Taxonomy" id="3053468"/>
    <lineage>
        <taxon>Bacteria</taxon>
        <taxon>Bacillati</taxon>
        <taxon>Actinomycetota</taxon>
        <taxon>Actinomycetes</taxon>
        <taxon>Micrococcales</taxon>
        <taxon>Cellulomonadaceae</taxon>
        <taxon>Cellulomonas</taxon>
    </lineage>
</organism>
<dbReference type="Pfam" id="PF00196">
    <property type="entry name" value="GerE"/>
    <property type="match status" value="1"/>
</dbReference>
<evidence type="ECO:0000259" key="5">
    <source>
        <dbReference type="PROSITE" id="PS50110"/>
    </source>
</evidence>
<feature type="domain" description="Response regulatory" evidence="5">
    <location>
        <begin position="7"/>
        <end position="123"/>
    </location>
</feature>